<organism evidence="3 4">
    <name type="scientific">Candidatus Thiothrix singaporensis</name>
    <dbReference type="NCBI Taxonomy" id="2799669"/>
    <lineage>
        <taxon>Bacteria</taxon>
        <taxon>Pseudomonadati</taxon>
        <taxon>Pseudomonadota</taxon>
        <taxon>Gammaproteobacteria</taxon>
        <taxon>Thiotrichales</taxon>
        <taxon>Thiotrichaceae</taxon>
        <taxon>Thiothrix</taxon>
    </lineage>
</organism>
<feature type="chain" id="PRO_5029499703" evidence="1">
    <location>
        <begin position="29"/>
        <end position="147"/>
    </location>
</feature>
<dbReference type="SUPFAM" id="SSF51261">
    <property type="entry name" value="Duplicated hybrid motif"/>
    <property type="match status" value="1"/>
</dbReference>
<dbReference type="Gene3D" id="2.70.70.10">
    <property type="entry name" value="Glucose Permease (Domain IIA)"/>
    <property type="match status" value="1"/>
</dbReference>
<accession>A0A7L6ARQ5</accession>
<proteinExistence type="predicted"/>
<dbReference type="InterPro" id="IPR016047">
    <property type="entry name" value="M23ase_b-sheet_dom"/>
</dbReference>
<keyword evidence="4" id="KW-1185">Reference proteome</keyword>
<keyword evidence="1" id="KW-0732">Signal</keyword>
<evidence type="ECO:0000256" key="1">
    <source>
        <dbReference type="SAM" id="SignalP"/>
    </source>
</evidence>
<dbReference type="EMBL" id="CP059265">
    <property type="protein sequence ID" value="QLQ31821.1"/>
    <property type="molecule type" value="Genomic_DNA"/>
</dbReference>
<feature type="signal peptide" evidence="1">
    <location>
        <begin position="1"/>
        <end position="28"/>
    </location>
</feature>
<dbReference type="Proteomes" id="UP000510621">
    <property type="component" value="Chromosome"/>
</dbReference>
<gene>
    <name evidence="3" type="ORF">HZT40_09745</name>
</gene>
<evidence type="ECO:0000313" key="3">
    <source>
        <dbReference type="EMBL" id="QLQ31821.1"/>
    </source>
</evidence>
<reference evidence="3" key="1">
    <citation type="submission" date="2020-06" db="EMBL/GenBank/DDBJ databases">
        <title>Analysis procedures for assessing recovery of high quality, complete, closed genomes from Nanopore long read metagenome sequencing.</title>
        <authorList>
            <person name="Bessarab I."/>
            <person name="Arumugam K."/>
            <person name="Haryono M."/>
            <person name="Liu X."/>
            <person name="Roy S."/>
            <person name="Zuniga-Montanez R.E."/>
            <person name="Qiu G."/>
            <person name="Drautz-Moses D.I."/>
            <person name="Law Y.Y."/>
            <person name="Wuertz S."/>
            <person name="Lauro F.M."/>
            <person name="Huson D.H."/>
            <person name="Williams R.B."/>
        </authorList>
    </citation>
    <scope>NUCLEOTIDE SEQUENCE [LARGE SCALE GENOMIC DNA]</scope>
    <source>
        <strain evidence="3">SSD2</strain>
    </source>
</reference>
<name>A0A7L6ARQ5_9GAMM</name>
<dbReference type="KEGG" id="this:HZT40_09745"/>
<dbReference type="CDD" id="cd12797">
    <property type="entry name" value="M23_peptidase"/>
    <property type="match status" value="1"/>
</dbReference>
<evidence type="ECO:0000313" key="4">
    <source>
        <dbReference type="Proteomes" id="UP000510621"/>
    </source>
</evidence>
<dbReference type="AlphaFoldDB" id="A0A7L6ARQ5"/>
<evidence type="ECO:0000259" key="2">
    <source>
        <dbReference type="Pfam" id="PF01551"/>
    </source>
</evidence>
<protein>
    <submittedName>
        <fullName evidence="3">M23 family metallopeptidase</fullName>
    </submittedName>
</protein>
<dbReference type="Pfam" id="PF01551">
    <property type="entry name" value="Peptidase_M23"/>
    <property type="match status" value="1"/>
</dbReference>
<sequence>MYSQLNYVGYIRLLLVTILFFFAHNAIAAVADSFRYPVGAIDGSGWIGNTNGLQWLQQWDYGGKCGYVYHPGVDFNKDGTTGDGDLGQPVYAVANGIVTFSGDGGASWGNIILIEHTLPDGSKVWSQYGHVKAYQLVMELAFQKASK</sequence>
<feature type="domain" description="M23ase beta-sheet core" evidence="2">
    <location>
        <begin position="79"/>
        <end position="135"/>
    </location>
</feature>
<dbReference type="InterPro" id="IPR011055">
    <property type="entry name" value="Dup_hybrid_motif"/>
</dbReference>